<evidence type="ECO:0000256" key="1">
    <source>
        <dbReference type="SAM" id="MobiDB-lite"/>
    </source>
</evidence>
<organism evidence="2 3">
    <name type="scientific">Hydnum rufescens UP504</name>
    <dbReference type="NCBI Taxonomy" id="1448309"/>
    <lineage>
        <taxon>Eukaryota</taxon>
        <taxon>Fungi</taxon>
        <taxon>Dikarya</taxon>
        <taxon>Basidiomycota</taxon>
        <taxon>Agaricomycotina</taxon>
        <taxon>Agaricomycetes</taxon>
        <taxon>Cantharellales</taxon>
        <taxon>Hydnaceae</taxon>
        <taxon>Hydnum</taxon>
    </lineage>
</organism>
<feature type="compositionally biased region" description="Basic and acidic residues" evidence="1">
    <location>
        <begin position="244"/>
        <end position="269"/>
    </location>
</feature>
<comment type="caution">
    <text evidence="2">The sequence shown here is derived from an EMBL/GenBank/DDBJ whole genome shotgun (WGS) entry which is preliminary data.</text>
</comment>
<feature type="compositionally biased region" description="Basic and acidic residues" evidence="1">
    <location>
        <begin position="374"/>
        <end position="387"/>
    </location>
</feature>
<name>A0A9P6BAI7_9AGAM</name>
<dbReference type="GO" id="GO:0009966">
    <property type="term" value="P:regulation of signal transduction"/>
    <property type="evidence" value="ECO:0007669"/>
    <property type="project" value="InterPro"/>
</dbReference>
<evidence type="ECO:0000313" key="2">
    <source>
        <dbReference type="EMBL" id="KAF9520601.1"/>
    </source>
</evidence>
<feature type="region of interest" description="Disordered" evidence="1">
    <location>
        <begin position="244"/>
        <end position="285"/>
    </location>
</feature>
<feature type="region of interest" description="Disordered" evidence="1">
    <location>
        <begin position="358"/>
        <end position="396"/>
    </location>
</feature>
<evidence type="ECO:0000313" key="3">
    <source>
        <dbReference type="Proteomes" id="UP000886523"/>
    </source>
</evidence>
<dbReference type="GO" id="GO:0035303">
    <property type="term" value="P:regulation of dephosphorylation"/>
    <property type="evidence" value="ECO:0007669"/>
    <property type="project" value="TreeGrafter"/>
</dbReference>
<dbReference type="InterPro" id="IPR038511">
    <property type="entry name" value="TAP42/TAP46-like_sf"/>
</dbReference>
<proteinExistence type="predicted"/>
<reference evidence="2" key="1">
    <citation type="journal article" date="2020" name="Nat. Commun.">
        <title>Large-scale genome sequencing of mycorrhizal fungi provides insights into the early evolution of symbiotic traits.</title>
        <authorList>
            <person name="Miyauchi S."/>
            <person name="Kiss E."/>
            <person name="Kuo A."/>
            <person name="Drula E."/>
            <person name="Kohler A."/>
            <person name="Sanchez-Garcia M."/>
            <person name="Morin E."/>
            <person name="Andreopoulos B."/>
            <person name="Barry K.W."/>
            <person name="Bonito G."/>
            <person name="Buee M."/>
            <person name="Carver A."/>
            <person name="Chen C."/>
            <person name="Cichocki N."/>
            <person name="Clum A."/>
            <person name="Culley D."/>
            <person name="Crous P.W."/>
            <person name="Fauchery L."/>
            <person name="Girlanda M."/>
            <person name="Hayes R.D."/>
            <person name="Keri Z."/>
            <person name="LaButti K."/>
            <person name="Lipzen A."/>
            <person name="Lombard V."/>
            <person name="Magnuson J."/>
            <person name="Maillard F."/>
            <person name="Murat C."/>
            <person name="Nolan M."/>
            <person name="Ohm R.A."/>
            <person name="Pangilinan J."/>
            <person name="Pereira M.F."/>
            <person name="Perotto S."/>
            <person name="Peter M."/>
            <person name="Pfister S."/>
            <person name="Riley R."/>
            <person name="Sitrit Y."/>
            <person name="Stielow J.B."/>
            <person name="Szollosi G."/>
            <person name="Zifcakova L."/>
            <person name="Stursova M."/>
            <person name="Spatafora J.W."/>
            <person name="Tedersoo L."/>
            <person name="Vaario L.M."/>
            <person name="Yamada A."/>
            <person name="Yan M."/>
            <person name="Wang P."/>
            <person name="Xu J."/>
            <person name="Bruns T."/>
            <person name="Baldrian P."/>
            <person name="Vilgalys R."/>
            <person name="Dunand C."/>
            <person name="Henrissat B."/>
            <person name="Grigoriev I.V."/>
            <person name="Hibbett D."/>
            <person name="Nagy L.G."/>
            <person name="Martin F.M."/>
        </authorList>
    </citation>
    <scope>NUCLEOTIDE SEQUENCE</scope>
    <source>
        <strain evidence="2">UP504</strain>
    </source>
</reference>
<dbReference type="OrthoDB" id="10261753at2759"/>
<dbReference type="PANTHER" id="PTHR10933">
    <property type="entry name" value="IMMUNOGLOBULIN-BINDING PROTEIN 1"/>
    <property type="match status" value="1"/>
</dbReference>
<feature type="region of interest" description="Disordered" evidence="1">
    <location>
        <begin position="195"/>
        <end position="214"/>
    </location>
</feature>
<keyword evidence="3" id="KW-1185">Reference proteome</keyword>
<accession>A0A9P6BAI7</accession>
<dbReference type="GO" id="GO:0051721">
    <property type="term" value="F:protein phosphatase 2A binding"/>
    <property type="evidence" value="ECO:0007669"/>
    <property type="project" value="TreeGrafter"/>
</dbReference>
<dbReference type="EMBL" id="MU128911">
    <property type="protein sequence ID" value="KAF9520601.1"/>
    <property type="molecule type" value="Genomic_DNA"/>
</dbReference>
<feature type="region of interest" description="Disordered" evidence="1">
    <location>
        <begin position="166"/>
        <end position="188"/>
    </location>
</feature>
<dbReference type="Pfam" id="PF04177">
    <property type="entry name" value="TAP42"/>
    <property type="match status" value="1"/>
</dbReference>
<dbReference type="AlphaFoldDB" id="A0A9P6BAI7"/>
<dbReference type="GO" id="GO:0005829">
    <property type="term" value="C:cytosol"/>
    <property type="evidence" value="ECO:0007669"/>
    <property type="project" value="TreeGrafter"/>
</dbReference>
<sequence length="396" mass="43927">MSTPSESSSRSLPLSAQFYNALQDGSEAHILPATDDSTQTLVSSTIASFRDLSKRLDSIGVFSANETLEDVSTGDLIYILVPFVFAEIMGRLRTTEAKDRVAVIREAGMRLELFLRRTEQYDIVPPDEISLFTKTGPFAVTNAVKRREVKIKQYQKEKDIRAKMNAIRARRDPKRGSEPSYNNFDLIASLLPNPDSRLGKQARTDEAGDEDDEDDVREATLLVIRLCWAQAHSQLDSLKQEMEVLRSAPPEDERSRSKTMEDDAWRLDPQRAAGGPDGRGALLDAKGKPLRPFTIVSSSKNRASMQADVFKPGHRLPTMTIDDYLAEEARRGNILTGGGAASGEKPTSAEQLAIDAEADGTEAGYEMGEKKRRKDEEWALYTEEHARGSGNTMNRG</sequence>
<dbReference type="Proteomes" id="UP000886523">
    <property type="component" value="Unassembled WGS sequence"/>
</dbReference>
<dbReference type="Gene3D" id="1.25.40.540">
    <property type="entry name" value="TAP42-like family"/>
    <property type="match status" value="1"/>
</dbReference>
<dbReference type="InterPro" id="IPR007304">
    <property type="entry name" value="TAP46-like"/>
</dbReference>
<dbReference type="PANTHER" id="PTHR10933:SF9">
    <property type="entry name" value="IMMUNOGLOBULIN-BINDING PROTEIN 1"/>
    <property type="match status" value="1"/>
</dbReference>
<evidence type="ECO:0008006" key="4">
    <source>
        <dbReference type="Google" id="ProtNLM"/>
    </source>
</evidence>
<protein>
    <recommendedName>
        <fullName evidence="4">TAP42-like protein</fullName>
    </recommendedName>
</protein>
<gene>
    <name evidence="2" type="ORF">BS47DRAFT_1286885</name>
</gene>